<protein>
    <submittedName>
        <fullName evidence="2">DUF5054 domain-containing protein</fullName>
    </submittedName>
</protein>
<evidence type="ECO:0000313" key="2">
    <source>
        <dbReference type="EMBL" id="MDI4644293.1"/>
    </source>
</evidence>
<keyword evidence="3" id="KW-1185">Reference proteome</keyword>
<dbReference type="SUPFAM" id="SSF88713">
    <property type="entry name" value="Glycoside hydrolase/deacetylase"/>
    <property type="match status" value="1"/>
</dbReference>
<name>A0ABT6TBT6_9BACL</name>
<reference evidence="2" key="1">
    <citation type="submission" date="2023-04" db="EMBL/GenBank/DDBJ databases">
        <title>Comparative genomic analysis of Cohnella hashimotonis sp. nov., isolated from the International Space Station.</title>
        <authorList>
            <person name="Venkateswaran K."/>
            <person name="Simpson A."/>
        </authorList>
    </citation>
    <scope>NUCLEOTIDE SEQUENCE</scope>
    <source>
        <strain evidence="2">F6_2S_P_1</strain>
    </source>
</reference>
<gene>
    <name evidence="2" type="ORF">KB449_04935</name>
</gene>
<feature type="domain" description="Glycoside hydrolase family 38 N-terminal" evidence="1">
    <location>
        <begin position="7"/>
        <end position="187"/>
    </location>
</feature>
<evidence type="ECO:0000259" key="1">
    <source>
        <dbReference type="Pfam" id="PF01074"/>
    </source>
</evidence>
<dbReference type="InterPro" id="IPR011330">
    <property type="entry name" value="Glyco_hydro/deAcase_b/a-brl"/>
</dbReference>
<dbReference type="InterPro" id="IPR027291">
    <property type="entry name" value="Glyco_hydro_38_N_sf"/>
</dbReference>
<dbReference type="Pfam" id="PF16477">
    <property type="entry name" value="DUF5054"/>
    <property type="match status" value="1"/>
</dbReference>
<dbReference type="CDD" id="cd10791">
    <property type="entry name" value="GH38N_AMII_like_1"/>
    <property type="match status" value="1"/>
</dbReference>
<dbReference type="Pfam" id="PF01074">
    <property type="entry name" value="Glyco_hydro_38N"/>
    <property type="match status" value="1"/>
</dbReference>
<dbReference type="InterPro" id="IPR000602">
    <property type="entry name" value="Glyco_hydro_38_N"/>
</dbReference>
<organism evidence="2 3">
    <name type="scientific">Cohnella hashimotonis</name>
    <dbReference type="NCBI Taxonomy" id="2826895"/>
    <lineage>
        <taxon>Bacteria</taxon>
        <taxon>Bacillati</taxon>
        <taxon>Bacillota</taxon>
        <taxon>Bacilli</taxon>
        <taxon>Bacillales</taxon>
        <taxon>Paenibacillaceae</taxon>
        <taxon>Cohnella</taxon>
    </lineage>
</organism>
<evidence type="ECO:0000313" key="3">
    <source>
        <dbReference type="Proteomes" id="UP001161691"/>
    </source>
</evidence>
<dbReference type="RefSeq" id="WP_282907302.1">
    <property type="nucleotide sequence ID" value="NZ_JAGRPV010000001.1"/>
</dbReference>
<dbReference type="InterPro" id="IPR032482">
    <property type="entry name" value="DUF5054"/>
</dbReference>
<sequence length="709" mass="79194">MAPIERVHVIFKTHLDIGFTHLAEQVIQQYMDDYIPKAIELAEQLEAAGGAERFVWTTGSWLIRRFLDEARPEDKARMERAIAAGHIAWHGLPFTTHTELMDAALFDAGLAIGRELDVRFGKRTVAAKMTDVPGHTLGMVPLMARSGLRYLHLGVNPASKRPDVPRLFRWQADDGSEIIVNYAGNYGEAVEVEGLGDALLFAHTGDNCGPPDAEEIRAQFSDIQHRYPGAQVLASTMDAFALQLETVRDKLPVVREEIGDTWIHGAGTDPLKLARLRTLQRLRSEWLAAGLLGADEDACRTLDDALLLTAEHTWGLDVKKWLPDFRNYTKADFMEARRRDIVDPHNQPAKFAYIGAFAMDEFDKHSAGLFEGEESVRSYAMIERSWAEQRAYAEKAARALPPTLRAEAERAFAELAPRRTDTAAGFAERRPHERYKSGGFELSFADDGSLSHLADRAGKQWIAEGEGGGIGGYVYETFGTDSYGHYFRTYMQNLPVTHPWADADFGKPGFEFVRPLPSYRAYRPTLVDIKHAADASGERYVLRLRMSEESWTLYGAPRELELTYVFGRGDGDEIGLTLQWFGKDANRLPEASWLGCGLQVGNPNRWTMDKMGSAVSPLQVVQGGNRNLHAVGTGVSYRGADGEADIVTLDAALAAPGERRLLRFDGTFAPLDGGWHFNLHNNIWGTNFPMWYGEDGKFRFRLKLRSNSI</sequence>
<accession>A0ABT6TBT6</accession>
<dbReference type="EMBL" id="JAGRPV010000001">
    <property type="protein sequence ID" value="MDI4644293.1"/>
    <property type="molecule type" value="Genomic_DNA"/>
</dbReference>
<dbReference type="Gene3D" id="3.20.110.10">
    <property type="entry name" value="Glycoside hydrolase 38, N terminal domain"/>
    <property type="match status" value="1"/>
</dbReference>
<proteinExistence type="predicted"/>
<dbReference type="Proteomes" id="UP001161691">
    <property type="component" value="Unassembled WGS sequence"/>
</dbReference>
<comment type="caution">
    <text evidence="2">The sequence shown here is derived from an EMBL/GenBank/DDBJ whole genome shotgun (WGS) entry which is preliminary data.</text>
</comment>